<dbReference type="SUPFAM" id="SSF47413">
    <property type="entry name" value="lambda repressor-like DNA-binding domains"/>
    <property type="match status" value="1"/>
</dbReference>
<feature type="domain" description="HTH lacI-type" evidence="4">
    <location>
        <begin position="4"/>
        <end position="58"/>
    </location>
</feature>
<evidence type="ECO:0000256" key="3">
    <source>
        <dbReference type="ARBA" id="ARBA00023163"/>
    </source>
</evidence>
<evidence type="ECO:0000313" key="5">
    <source>
        <dbReference type="EMBL" id="SDT30187.1"/>
    </source>
</evidence>
<dbReference type="Gene3D" id="3.40.50.2300">
    <property type="match status" value="2"/>
</dbReference>
<gene>
    <name evidence="5" type="ORF">SAMN04489812_5068</name>
</gene>
<dbReference type="InterPro" id="IPR000843">
    <property type="entry name" value="HTH_LacI"/>
</dbReference>
<dbReference type="SMART" id="SM00354">
    <property type="entry name" value="HTH_LACI"/>
    <property type="match status" value="1"/>
</dbReference>
<dbReference type="Gene3D" id="1.10.260.40">
    <property type="entry name" value="lambda repressor-like DNA-binding domains"/>
    <property type="match status" value="1"/>
</dbReference>
<dbReference type="SUPFAM" id="SSF53822">
    <property type="entry name" value="Periplasmic binding protein-like I"/>
    <property type="match status" value="1"/>
</dbReference>
<dbReference type="CDD" id="cd01392">
    <property type="entry name" value="HTH_LacI"/>
    <property type="match status" value="1"/>
</dbReference>
<accession>A0A1H1Z9E7</accession>
<dbReference type="PANTHER" id="PTHR30146">
    <property type="entry name" value="LACI-RELATED TRANSCRIPTIONAL REPRESSOR"/>
    <property type="match status" value="1"/>
</dbReference>
<evidence type="ECO:0000313" key="6">
    <source>
        <dbReference type="Proteomes" id="UP000199103"/>
    </source>
</evidence>
<dbReference type="InterPro" id="IPR046335">
    <property type="entry name" value="LacI/GalR-like_sensor"/>
</dbReference>
<dbReference type="OrthoDB" id="189006at2"/>
<evidence type="ECO:0000256" key="2">
    <source>
        <dbReference type="ARBA" id="ARBA00023125"/>
    </source>
</evidence>
<dbReference type="InterPro" id="IPR010982">
    <property type="entry name" value="Lambda_DNA-bd_dom_sf"/>
</dbReference>
<keyword evidence="2 5" id="KW-0238">DNA-binding</keyword>
<dbReference type="GO" id="GO:0000976">
    <property type="term" value="F:transcription cis-regulatory region binding"/>
    <property type="evidence" value="ECO:0007669"/>
    <property type="project" value="TreeGrafter"/>
</dbReference>
<dbReference type="PROSITE" id="PS50932">
    <property type="entry name" value="HTH_LACI_2"/>
    <property type="match status" value="1"/>
</dbReference>
<dbReference type="Proteomes" id="UP000199103">
    <property type="component" value="Chromosome I"/>
</dbReference>
<keyword evidence="1" id="KW-0805">Transcription regulation</keyword>
<dbReference type="InterPro" id="IPR028082">
    <property type="entry name" value="Peripla_BP_I"/>
</dbReference>
<protein>
    <submittedName>
        <fullName evidence="5">DNA-binding transcriptional regulator, LacI/PurR family</fullName>
    </submittedName>
</protein>
<evidence type="ECO:0000259" key="4">
    <source>
        <dbReference type="PROSITE" id="PS50932"/>
    </source>
</evidence>
<dbReference type="PANTHER" id="PTHR30146:SF155">
    <property type="entry name" value="ALANINE RACEMASE"/>
    <property type="match status" value="1"/>
</dbReference>
<name>A0A1H1Z9E7_9ACTN</name>
<keyword evidence="3" id="KW-0804">Transcription</keyword>
<keyword evidence="6" id="KW-1185">Reference proteome</keyword>
<dbReference type="Pfam" id="PF13377">
    <property type="entry name" value="Peripla_BP_3"/>
    <property type="match status" value="1"/>
</dbReference>
<proteinExistence type="predicted"/>
<reference evidence="5 6" key="1">
    <citation type="submission" date="2016-10" db="EMBL/GenBank/DDBJ databases">
        <authorList>
            <person name="de Groot N.N."/>
        </authorList>
    </citation>
    <scope>NUCLEOTIDE SEQUENCE [LARGE SCALE GENOMIC DNA]</scope>
    <source>
        <strain evidence="5 6">DSM 21800</strain>
    </source>
</reference>
<dbReference type="Pfam" id="PF00356">
    <property type="entry name" value="LacI"/>
    <property type="match status" value="1"/>
</dbReference>
<sequence>MARVTIDDLAARLGLSRASVSYALNGRPGVGDETRMRVTALAAELGWQPSVSARSLSRRRADAYGIVLNRQPEDLGSEPYYMGLLSGIESALSETGVSLMIRFVADQDSEAAVYRTWNAEGRVDGVLLTDLRTDDPRPALLDELTLTYLVHGGRRAADGWNFDQATDAATLVDHLAELGHRRIVHISGPPDLLHETERRRAVREIGGRRGMEVITVQGDYTFDGSRELTGSLLEDRRRPTAIIYSNDLMAVGGSIALRSATEPIAVLSWDDSLLCRTASPSITALQRDPYGAGRFSAERLIKLVEEDDHSELLPRSRSALIIRESSLRQTP</sequence>
<dbReference type="EMBL" id="LT629772">
    <property type="protein sequence ID" value="SDT30187.1"/>
    <property type="molecule type" value="Genomic_DNA"/>
</dbReference>
<dbReference type="RefSeq" id="WP_091528745.1">
    <property type="nucleotide sequence ID" value="NZ_LT629772.1"/>
</dbReference>
<organism evidence="5 6">
    <name type="scientific">Microlunatus soli</name>
    <dbReference type="NCBI Taxonomy" id="630515"/>
    <lineage>
        <taxon>Bacteria</taxon>
        <taxon>Bacillati</taxon>
        <taxon>Actinomycetota</taxon>
        <taxon>Actinomycetes</taxon>
        <taxon>Propionibacteriales</taxon>
        <taxon>Propionibacteriaceae</taxon>
        <taxon>Microlunatus</taxon>
    </lineage>
</organism>
<evidence type="ECO:0000256" key="1">
    <source>
        <dbReference type="ARBA" id="ARBA00023015"/>
    </source>
</evidence>
<dbReference type="AlphaFoldDB" id="A0A1H1Z9E7"/>
<dbReference type="GO" id="GO:0003700">
    <property type="term" value="F:DNA-binding transcription factor activity"/>
    <property type="evidence" value="ECO:0007669"/>
    <property type="project" value="TreeGrafter"/>
</dbReference>
<dbReference type="STRING" id="630515.SAMN04489812_5068"/>